<reference evidence="1" key="1">
    <citation type="journal article" date="2020" name="Nature">
        <title>Giant virus diversity and host interactions through global metagenomics.</title>
        <authorList>
            <person name="Schulz F."/>
            <person name="Roux S."/>
            <person name="Paez-Espino D."/>
            <person name="Jungbluth S."/>
            <person name="Walsh D.A."/>
            <person name="Denef V.J."/>
            <person name="McMahon K.D."/>
            <person name="Konstantinidis K.T."/>
            <person name="Eloe-Fadrosh E.A."/>
            <person name="Kyrpides N.C."/>
            <person name="Woyke T."/>
        </authorList>
    </citation>
    <scope>NUCLEOTIDE SEQUENCE</scope>
    <source>
        <strain evidence="1">GVMAG-S-ERX556022-25</strain>
    </source>
</reference>
<name>A0A6C0B066_9ZZZZ</name>
<sequence>MDRPIYIYIHVCCINNWKTIFKNLYDNIKIYKIYDKVTEIRIGILGDDEEFFNQLNDNKIKILGYSKNKPGVFERFTLNKMYQDSLKEDFYCLYMHTKGVSKRHENNIMIKEWVECMLYFNLNFHEFCIEYLKYFDAIGILLGMGGQINCDSNIDKFNLPNIINNKEIKIKQRFTKNIGFPLLHYSGNFWWSKSEHIKNSLQYIGPNYLDPEFAITKPISSNYLSLFNTKYGNYNKSLYLDKPIQLEVVSSM</sequence>
<evidence type="ECO:0008006" key="2">
    <source>
        <dbReference type="Google" id="ProtNLM"/>
    </source>
</evidence>
<evidence type="ECO:0000313" key="1">
    <source>
        <dbReference type="EMBL" id="QHS84845.1"/>
    </source>
</evidence>
<accession>A0A6C0B066</accession>
<protein>
    <recommendedName>
        <fullName evidence="2">Glycosyltransferase</fullName>
    </recommendedName>
</protein>
<dbReference type="AlphaFoldDB" id="A0A6C0B066"/>
<dbReference type="EMBL" id="MN738816">
    <property type="protein sequence ID" value="QHS84845.1"/>
    <property type="molecule type" value="Genomic_DNA"/>
</dbReference>
<organism evidence="1">
    <name type="scientific">viral metagenome</name>
    <dbReference type="NCBI Taxonomy" id="1070528"/>
    <lineage>
        <taxon>unclassified sequences</taxon>
        <taxon>metagenomes</taxon>
        <taxon>organismal metagenomes</taxon>
    </lineage>
</organism>
<proteinExistence type="predicted"/>